<reference evidence="2" key="1">
    <citation type="submission" date="2020-08" db="EMBL/GenBank/DDBJ databases">
        <title>Multicomponent nature underlies the extraordinary mechanical properties of spider dragline silk.</title>
        <authorList>
            <person name="Kono N."/>
            <person name="Nakamura H."/>
            <person name="Mori M."/>
            <person name="Yoshida Y."/>
            <person name="Ohtoshi R."/>
            <person name="Malay A.D."/>
            <person name="Moran D.A.P."/>
            <person name="Tomita M."/>
            <person name="Numata K."/>
            <person name="Arakawa K."/>
        </authorList>
    </citation>
    <scope>NUCLEOTIDE SEQUENCE</scope>
</reference>
<dbReference type="AlphaFoldDB" id="A0A8X6XHT3"/>
<protein>
    <submittedName>
        <fullName evidence="2">Uncharacterized protein</fullName>
    </submittedName>
</protein>
<sequence length="131" mass="14649">MPSAVFMSMIGTFWGGFKLAFSATLTAEYFCKKFCLIIFDLSTHLLIMLSASFTNELTEEATKQIQCLLCRIPTDKREIKCNLKKDLSQPNSLTLWKIYVMDRSLTISSFATLLTYGILLGTLGNTKVGNA</sequence>
<proteinExistence type="predicted"/>
<accession>A0A8X6XHT3</accession>
<dbReference type="EMBL" id="BMAV01009309">
    <property type="protein sequence ID" value="GFY53503.1"/>
    <property type="molecule type" value="Genomic_DNA"/>
</dbReference>
<keyword evidence="3" id="KW-1185">Reference proteome</keyword>
<evidence type="ECO:0000256" key="1">
    <source>
        <dbReference type="SAM" id="Phobius"/>
    </source>
</evidence>
<evidence type="ECO:0000313" key="2">
    <source>
        <dbReference type="EMBL" id="GFY53503.1"/>
    </source>
</evidence>
<feature type="transmembrane region" description="Helical" evidence="1">
    <location>
        <begin position="6"/>
        <end position="27"/>
    </location>
</feature>
<dbReference type="Proteomes" id="UP000886998">
    <property type="component" value="Unassembled WGS sequence"/>
</dbReference>
<evidence type="ECO:0000313" key="3">
    <source>
        <dbReference type="Proteomes" id="UP000886998"/>
    </source>
</evidence>
<keyword evidence="1" id="KW-0812">Transmembrane</keyword>
<organism evidence="2 3">
    <name type="scientific">Trichonephila inaurata madagascariensis</name>
    <dbReference type="NCBI Taxonomy" id="2747483"/>
    <lineage>
        <taxon>Eukaryota</taxon>
        <taxon>Metazoa</taxon>
        <taxon>Ecdysozoa</taxon>
        <taxon>Arthropoda</taxon>
        <taxon>Chelicerata</taxon>
        <taxon>Arachnida</taxon>
        <taxon>Araneae</taxon>
        <taxon>Araneomorphae</taxon>
        <taxon>Entelegynae</taxon>
        <taxon>Araneoidea</taxon>
        <taxon>Nephilidae</taxon>
        <taxon>Trichonephila</taxon>
        <taxon>Trichonephila inaurata</taxon>
    </lineage>
</organism>
<comment type="caution">
    <text evidence="2">The sequence shown here is derived from an EMBL/GenBank/DDBJ whole genome shotgun (WGS) entry which is preliminary data.</text>
</comment>
<gene>
    <name evidence="2" type="primary">AVEN_205119_1</name>
    <name evidence="2" type="ORF">TNIN_234621</name>
</gene>
<keyword evidence="1" id="KW-0472">Membrane</keyword>
<keyword evidence="1" id="KW-1133">Transmembrane helix</keyword>
<name>A0A8X6XHT3_9ARAC</name>
<feature type="transmembrane region" description="Helical" evidence="1">
    <location>
        <begin position="105"/>
        <end position="123"/>
    </location>
</feature>